<dbReference type="EMBL" id="JYDT01000011">
    <property type="protein sequence ID" value="KRY91805.1"/>
    <property type="molecule type" value="Genomic_DNA"/>
</dbReference>
<evidence type="ECO:0000313" key="2">
    <source>
        <dbReference type="EMBL" id="KRY91805.1"/>
    </source>
</evidence>
<sequence>MIAMLQKKQGSARTSLRTRSCGSSGSWKRLGSTWNQRNLRSTRCEKTFSSPLVWRWTIDRLPSLGEGRQHSAEQL</sequence>
<proteinExistence type="predicted"/>
<reference evidence="2 3" key="1">
    <citation type="submission" date="2015-01" db="EMBL/GenBank/DDBJ databases">
        <title>Evolution of Trichinella species and genotypes.</title>
        <authorList>
            <person name="Korhonen P.K."/>
            <person name="Edoardo P."/>
            <person name="Giuseppe L.R."/>
            <person name="Gasser R.B."/>
        </authorList>
    </citation>
    <scope>NUCLEOTIDE SEQUENCE [LARGE SCALE GENOMIC DNA]</scope>
    <source>
        <strain evidence="2">ISS470</strain>
    </source>
</reference>
<keyword evidence="3" id="KW-1185">Reference proteome</keyword>
<evidence type="ECO:0000313" key="3">
    <source>
        <dbReference type="Proteomes" id="UP000054995"/>
    </source>
</evidence>
<accession>A0A0V1G0R9</accession>
<dbReference type="AlphaFoldDB" id="A0A0V1G0R9"/>
<organism evidence="2 3">
    <name type="scientific">Trichinella pseudospiralis</name>
    <name type="common">Parasitic roundworm</name>
    <dbReference type="NCBI Taxonomy" id="6337"/>
    <lineage>
        <taxon>Eukaryota</taxon>
        <taxon>Metazoa</taxon>
        <taxon>Ecdysozoa</taxon>
        <taxon>Nematoda</taxon>
        <taxon>Enoplea</taxon>
        <taxon>Dorylaimia</taxon>
        <taxon>Trichinellida</taxon>
        <taxon>Trichinellidae</taxon>
        <taxon>Trichinella</taxon>
    </lineage>
</organism>
<gene>
    <name evidence="2" type="ORF">T4D_5666</name>
</gene>
<feature type="region of interest" description="Disordered" evidence="1">
    <location>
        <begin position="1"/>
        <end position="29"/>
    </location>
</feature>
<evidence type="ECO:0000256" key="1">
    <source>
        <dbReference type="SAM" id="MobiDB-lite"/>
    </source>
</evidence>
<protein>
    <submittedName>
        <fullName evidence="2">Uncharacterized protein</fullName>
    </submittedName>
</protein>
<comment type="caution">
    <text evidence="2">The sequence shown here is derived from an EMBL/GenBank/DDBJ whole genome shotgun (WGS) entry which is preliminary data.</text>
</comment>
<feature type="compositionally biased region" description="Polar residues" evidence="1">
    <location>
        <begin position="8"/>
        <end position="29"/>
    </location>
</feature>
<dbReference type="Proteomes" id="UP000054995">
    <property type="component" value="Unassembled WGS sequence"/>
</dbReference>
<name>A0A0V1G0R9_TRIPS</name>